<evidence type="ECO:0000313" key="3">
    <source>
        <dbReference type="Proteomes" id="UP000663505"/>
    </source>
</evidence>
<evidence type="ECO:0000313" key="2">
    <source>
        <dbReference type="EMBL" id="QSO49056.1"/>
    </source>
</evidence>
<reference evidence="2 3" key="1">
    <citation type="submission" date="2021-02" db="EMBL/GenBank/DDBJ databases">
        <title>Alicyclobacillus curvatus sp. nov. and Alicyclobacillus mengziensis sp. nov., two acidophilic bacteria isolated from acid mine drainage.</title>
        <authorList>
            <person name="Huang Y."/>
        </authorList>
    </citation>
    <scope>NUCLEOTIDE SEQUENCE [LARGE SCALE GENOMIC DNA]</scope>
    <source>
        <strain evidence="2 3">S30H14</strain>
    </source>
</reference>
<feature type="region of interest" description="Disordered" evidence="1">
    <location>
        <begin position="50"/>
        <end position="91"/>
    </location>
</feature>
<organism evidence="2 3">
    <name type="scientific">Alicyclobacillus mengziensis</name>
    <dbReference type="NCBI Taxonomy" id="2931921"/>
    <lineage>
        <taxon>Bacteria</taxon>
        <taxon>Bacillati</taxon>
        <taxon>Bacillota</taxon>
        <taxon>Bacilli</taxon>
        <taxon>Bacillales</taxon>
        <taxon>Alicyclobacillaceae</taxon>
        <taxon>Alicyclobacillus</taxon>
    </lineage>
</organism>
<feature type="compositionally biased region" description="Low complexity" evidence="1">
    <location>
        <begin position="50"/>
        <end position="68"/>
    </location>
</feature>
<proteinExistence type="predicted"/>
<gene>
    <name evidence="2" type="ORF">JZ786_09080</name>
</gene>
<dbReference type="KEGG" id="afx:JZ786_09080"/>
<dbReference type="EMBL" id="CP071182">
    <property type="protein sequence ID" value="QSO49056.1"/>
    <property type="molecule type" value="Genomic_DNA"/>
</dbReference>
<accession>A0A9X7W1N0</accession>
<sequence>MKLDTVLKAGSLAFSVANDDTVRELFSMVHKGAKRRGLIGVPLAPQALQQQAGQQAAKAQTDAKASHAIPFAPEPPAKKAGPTQPLGVPDWNQLFNSQNAKKVLGVASQIGQLLMK</sequence>
<evidence type="ECO:0000256" key="1">
    <source>
        <dbReference type="SAM" id="MobiDB-lite"/>
    </source>
</evidence>
<dbReference type="Proteomes" id="UP000663505">
    <property type="component" value="Chromosome"/>
</dbReference>
<keyword evidence="3" id="KW-1185">Reference proteome</keyword>
<dbReference type="AlphaFoldDB" id="A0A9X7W1N0"/>
<protein>
    <submittedName>
        <fullName evidence="2">Uncharacterized protein</fullName>
    </submittedName>
</protein>
<dbReference type="RefSeq" id="WP_206658370.1">
    <property type="nucleotide sequence ID" value="NZ_CP071182.1"/>
</dbReference>
<name>A0A9X7W1N0_9BACL</name>